<proteinExistence type="predicted"/>
<organism evidence="2 3">
    <name type="scientific">Canavalia gladiata</name>
    <name type="common">Sword bean</name>
    <name type="synonym">Dolichos gladiatus</name>
    <dbReference type="NCBI Taxonomy" id="3824"/>
    <lineage>
        <taxon>Eukaryota</taxon>
        <taxon>Viridiplantae</taxon>
        <taxon>Streptophyta</taxon>
        <taxon>Embryophyta</taxon>
        <taxon>Tracheophyta</taxon>
        <taxon>Spermatophyta</taxon>
        <taxon>Magnoliopsida</taxon>
        <taxon>eudicotyledons</taxon>
        <taxon>Gunneridae</taxon>
        <taxon>Pentapetalae</taxon>
        <taxon>rosids</taxon>
        <taxon>fabids</taxon>
        <taxon>Fabales</taxon>
        <taxon>Fabaceae</taxon>
        <taxon>Papilionoideae</taxon>
        <taxon>50 kb inversion clade</taxon>
        <taxon>NPAAA clade</taxon>
        <taxon>indigoferoid/millettioid clade</taxon>
        <taxon>Phaseoleae</taxon>
        <taxon>Canavalia</taxon>
    </lineage>
</organism>
<dbReference type="EMBL" id="JAYMYQ010000001">
    <property type="protein sequence ID" value="KAK7362174.1"/>
    <property type="molecule type" value="Genomic_DNA"/>
</dbReference>
<feature type="compositionally biased region" description="Basic and acidic residues" evidence="1">
    <location>
        <begin position="42"/>
        <end position="63"/>
    </location>
</feature>
<dbReference type="Proteomes" id="UP001367508">
    <property type="component" value="Unassembled WGS sequence"/>
</dbReference>
<comment type="caution">
    <text evidence="2">The sequence shown here is derived from an EMBL/GenBank/DDBJ whole genome shotgun (WGS) entry which is preliminary data.</text>
</comment>
<evidence type="ECO:0000256" key="1">
    <source>
        <dbReference type="SAM" id="MobiDB-lite"/>
    </source>
</evidence>
<feature type="region of interest" description="Disordered" evidence="1">
    <location>
        <begin position="29"/>
        <end position="64"/>
    </location>
</feature>
<evidence type="ECO:0000313" key="2">
    <source>
        <dbReference type="EMBL" id="KAK7362174.1"/>
    </source>
</evidence>
<gene>
    <name evidence="2" type="ORF">VNO77_04278</name>
</gene>
<dbReference type="AlphaFoldDB" id="A0AAN9MWB5"/>
<dbReference type="SUPFAM" id="SSF53098">
    <property type="entry name" value="Ribonuclease H-like"/>
    <property type="match status" value="1"/>
</dbReference>
<dbReference type="InterPro" id="IPR012337">
    <property type="entry name" value="RNaseH-like_sf"/>
</dbReference>
<accession>A0AAN9MWB5</accession>
<sequence>MQNHFFIDKQFQYESGRIPKHKLQAYQAEHNSRYQKSQLAKPEPEDTSWRRNLGNHHDREKSSRILLDNDTPPVMGFIYEEMDQAKENIQKAFKGVKKSYLPLWKIIDERWDRQLHRPLHAAGYFLNPRLHYSPKFKYNENEIEEIEDDDDLVELDQHQVGEDVGGDCGSSQDVVGMANLDEDDEDGVAFCSFVSEALFLNKLTRNSHHNATITEDISVPEYVARTIPNPGK</sequence>
<protein>
    <submittedName>
        <fullName evidence="2">Uncharacterized protein</fullName>
    </submittedName>
</protein>
<evidence type="ECO:0000313" key="3">
    <source>
        <dbReference type="Proteomes" id="UP001367508"/>
    </source>
</evidence>
<name>A0AAN9MWB5_CANGL</name>
<keyword evidence="3" id="KW-1185">Reference proteome</keyword>
<reference evidence="2 3" key="1">
    <citation type="submission" date="2024-01" db="EMBL/GenBank/DDBJ databases">
        <title>The genomes of 5 underutilized Papilionoideae crops provide insights into root nodulation and disease resistanc.</title>
        <authorList>
            <person name="Jiang F."/>
        </authorList>
    </citation>
    <scope>NUCLEOTIDE SEQUENCE [LARGE SCALE GENOMIC DNA]</scope>
    <source>
        <strain evidence="2">LVBAO_FW01</strain>
        <tissue evidence="2">Leaves</tissue>
    </source>
</reference>